<protein>
    <submittedName>
        <fullName evidence="2">Uncharacterized protein</fullName>
    </submittedName>
</protein>
<feature type="compositionally biased region" description="Basic and acidic residues" evidence="1">
    <location>
        <begin position="33"/>
        <end position="43"/>
    </location>
</feature>
<dbReference type="Proteomes" id="UP000328848">
    <property type="component" value="Unassembled WGS sequence"/>
</dbReference>
<feature type="region of interest" description="Disordered" evidence="1">
    <location>
        <begin position="1"/>
        <end position="57"/>
    </location>
</feature>
<dbReference type="EMBL" id="CAAHGQ010000001">
    <property type="protein sequence ID" value="VGP67109.1"/>
    <property type="molecule type" value="Genomic_DNA"/>
</dbReference>
<evidence type="ECO:0000313" key="2">
    <source>
        <dbReference type="EMBL" id="VGP67109.1"/>
    </source>
</evidence>
<evidence type="ECO:0000313" key="3">
    <source>
        <dbReference type="Proteomes" id="UP000328848"/>
    </source>
</evidence>
<proteinExistence type="predicted"/>
<accession>A0A8B6IK16</accession>
<sequence>MTPRRSVPLIPTLSQREREKVDTAPVGSPHPDPLPKGEGKDDTAPVGSLSPLGRGLG</sequence>
<comment type="caution">
    <text evidence="2">The sequence shown here is derived from an EMBL/GenBank/DDBJ whole genome shotgun (WGS) entry which is preliminary data.</text>
</comment>
<reference evidence="2 3" key="1">
    <citation type="submission" date="2019-04" db="EMBL/GenBank/DDBJ databases">
        <authorList>
            <person name="Brisse S."/>
            <person name="Rodrigues C."/>
        </authorList>
    </citation>
    <scope>NUCLEOTIDE SEQUENCE [LARGE SCALE GENOMIC DNA]</scope>
    <source>
        <strain evidence="2">SB5857</strain>
    </source>
</reference>
<organism evidence="2 3">
    <name type="scientific">Klebsiella africana</name>
    <dbReference type="NCBI Taxonomy" id="2489010"/>
    <lineage>
        <taxon>Bacteria</taxon>
        <taxon>Pseudomonadati</taxon>
        <taxon>Pseudomonadota</taxon>
        <taxon>Gammaproteobacteria</taxon>
        <taxon>Enterobacterales</taxon>
        <taxon>Enterobacteriaceae</taxon>
        <taxon>Klebsiella/Raoultella group</taxon>
        <taxon>Klebsiella</taxon>
    </lineage>
</organism>
<name>A0A8B6IK16_9ENTR</name>
<gene>
    <name evidence="2" type="ORF">SB5857_00087</name>
</gene>
<evidence type="ECO:0000256" key="1">
    <source>
        <dbReference type="SAM" id="MobiDB-lite"/>
    </source>
</evidence>
<dbReference type="AlphaFoldDB" id="A0A8B6IK16"/>